<keyword evidence="3" id="KW-1185">Reference proteome</keyword>
<accession>A0ABQ8U1A7</accession>
<proteinExistence type="predicted"/>
<feature type="region of interest" description="Disordered" evidence="1">
    <location>
        <begin position="14"/>
        <end position="67"/>
    </location>
</feature>
<gene>
    <name evidence="2" type="ORF">PAPYR_12809</name>
</gene>
<evidence type="ECO:0000313" key="2">
    <source>
        <dbReference type="EMBL" id="KAJ4452892.1"/>
    </source>
</evidence>
<protein>
    <submittedName>
        <fullName evidence="2">Uncharacterized protein</fullName>
    </submittedName>
</protein>
<evidence type="ECO:0000313" key="3">
    <source>
        <dbReference type="Proteomes" id="UP001141327"/>
    </source>
</evidence>
<comment type="caution">
    <text evidence="2">The sequence shown here is derived from an EMBL/GenBank/DDBJ whole genome shotgun (WGS) entry which is preliminary data.</text>
</comment>
<organism evidence="2 3">
    <name type="scientific">Paratrimastix pyriformis</name>
    <dbReference type="NCBI Taxonomy" id="342808"/>
    <lineage>
        <taxon>Eukaryota</taxon>
        <taxon>Metamonada</taxon>
        <taxon>Preaxostyla</taxon>
        <taxon>Paratrimastigidae</taxon>
        <taxon>Paratrimastix</taxon>
    </lineage>
</organism>
<sequence>MPPWDQLCGLILMGPGGPEERPTPCHEKNRIPDGFQPSQKALLAPPAASPQPGPANGMKDALTKRSF</sequence>
<reference evidence="2" key="1">
    <citation type="journal article" date="2022" name="bioRxiv">
        <title>Genomics of Preaxostyla Flagellates Illuminates Evolutionary Transitions and the Path Towards Mitochondrial Loss.</title>
        <authorList>
            <person name="Novak L.V.F."/>
            <person name="Treitli S.C."/>
            <person name="Pyrih J."/>
            <person name="Halakuc P."/>
            <person name="Pipaliya S.V."/>
            <person name="Vacek V."/>
            <person name="Brzon O."/>
            <person name="Soukal P."/>
            <person name="Eme L."/>
            <person name="Dacks J.B."/>
            <person name="Karnkowska A."/>
            <person name="Elias M."/>
            <person name="Hampl V."/>
        </authorList>
    </citation>
    <scope>NUCLEOTIDE SEQUENCE</scope>
    <source>
        <strain evidence="2">RCP-MX</strain>
    </source>
</reference>
<dbReference type="Proteomes" id="UP001141327">
    <property type="component" value="Unassembled WGS sequence"/>
</dbReference>
<dbReference type="EMBL" id="JAPMOS010000359">
    <property type="protein sequence ID" value="KAJ4452892.1"/>
    <property type="molecule type" value="Genomic_DNA"/>
</dbReference>
<feature type="compositionally biased region" description="Low complexity" evidence="1">
    <location>
        <begin position="36"/>
        <end position="46"/>
    </location>
</feature>
<name>A0ABQ8U1A7_9EUKA</name>
<feature type="compositionally biased region" description="Basic and acidic residues" evidence="1">
    <location>
        <begin position="18"/>
        <end position="31"/>
    </location>
</feature>
<evidence type="ECO:0000256" key="1">
    <source>
        <dbReference type="SAM" id="MobiDB-lite"/>
    </source>
</evidence>